<name>A0A381RKZ8_9ZZZZ</name>
<dbReference type="AlphaFoldDB" id="A0A381RKZ8"/>
<accession>A0A381RKZ8</accession>
<dbReference type="InterPro" id="IPR052170">
    <property type="entry name" value="M29_Exopeptidase"/>
</dbReference>
<sequence>MNKRPIRSFCIAACATLILGCGSDEAQFDPAVFSAEWWSPMVTQIVERLELMPSERVFAIGNPELHAELPELFAAAVEAAGGTYVGTLSGAEGPYGPVRDATFTERARRATQAASGSNRAEYRELLRDVPVGIMLPGPTPADPPYAAMQDLLWEQLGQHRTVHFHWAGAYTVEDLSYPIGSTAGAVPTDGDREASLYRRAILEENLSDLRSRHDAFESAARVGEIHVTTPAGTDIRFRIGERPINRQDGNVSGARAAAGAILIDREIEFPAGGVRVAPIEASVHGIVVFPRSTWNGERVDDLRFVFEAGTIVSLTAAANLESVEVELAADGARAFREFGLGFNPLLAVPAENPWLPYFGYGAGVVRLSLGDNSEIGGSVEGAYVRWNFFLDASVSINNEAWVEDGQLVRF</sequence>
<dbReference type="GO" id="GO:0006508">
    <property type="term" value="P:proteolysis"/>
    <property type="evidence" value="ECO:0007669"/>
    <property type="project" value="InterPro"/>
</dbReference>
<protein>
    <submittedName>
        <fullName evidence="2">Uncharacterized protein</fullName>
    </submittedName>
</protein>
<evidence type="ECO:0000313" key="2">
    <source>
        <dbReference type="EMBL" id="SUZ91914.1"/>
    </source>
</evidence>
<dbReference type="InterPro" id="IPR000787">
    <property type="entry name" value="Peptidase_M29"/>
</dbReference>
<dbReference type="PANTHER" id="PTHR34448">
    <property type="entry name" value="AMINOPEPTIDASE"/>
    <property type="match status" value="1"/>
</dbReference>
<dbReference type="PANTHER" id="PTHR34448:SF1">
    <property type="entry name" value="BLL6088 PROTEIN"/>
    <property type="match status" value="1"/>
</dbReference>
<dbReference type="SUPFAM" id="SSF144052">
    <property type="entry name" value="Thermophilic metalloprotease-like"/>
    <property type="match status" value="1"/>
</dbReference>
<proteinExistence type="predicted"/>
<keyword evidence="1" id="KW-0479">Metal-binding</keyword>
<dbReference type="GO" id="GO:0046872">
    <property type="term" value="F:metal ion binding"/>
    <property type="evidence" value="ECO:0007669"/>
    <property type="project" value="UniProtKB-KW"/>
</dbReference>
<organism evidence="2">
    <name type="scientific">marine metagenome</name>
    <dbReference type="NCBI Taxonomy" id="408172"/>
    <lineage>
        <taxon>unclassified sequences</taxon>
        <taxon>metagenomes</taxon>
        <taxon>ecological metagenomes</taxon>
    </lineage>
</organism>
<dbReference type="EMBL" id="UINC01002016">
    <property type="protein sequence ID" value="SUZ91914.1"/>
    <property type="molecule type" value="Genomic_DNA"/>
</dbReference>
<gene>
    <name evidence="2" type="ORF">METZ01_LOCUS44768</name>
</gene>
<dbReference type="GO" id="GO:0004177">
    <property type="term" value="F:aminopeptidase activity"/>
    <property type="evidence" value="ECO:0007669"/>
    <property type="project" value="InterPro"/>
</dbReference>
<dbReference type="Pfam" id="PF02073">
    <property type="entry name" value="Peptidase_M29"/>
    <property type="match status" value="1"/>
</dbReference>
<reference evidence="2" key="1">
    <citation type="submission" date="2018-05" db="EMBL/GenBank/DDBJ databases">
        <authorList>
            <person name="Lanie J.A."/>
            <person name="Ng W.-L."/>
            <person name="Kazmierczak K.M."/>
            <person name="Andrzejewski T.M."/>
            <person name="Davidsen T.M."/>
            <person name="Wayne K.J."/>
            <person name="Tettelin H."/>
            <person name="Glass J.I."/>
            <person name="Rusch D."/>
            <person name="Podicherti R."/>
            <person name="Tsui H.-C.T."/>
            <person name="Winkler M.E."/>
        </authorList>
    </citation>
    <scope>NUCLEOTIDE SEQUENCE</scope>
</reference>
<dbReference type="PROSITE" id="PS51257">
    <property type="entry name" value="PROKAR_LIPOPROTEIN"/>
    <property type="match status" value="1"/>
</dbReference>
<evidence type="ECO:0000256" key="1">
    <source>
        <dbReference type="ARBA" id="ARBA00022723"/>
    </source>
</evidence>